<keyword evidence="11" id="KW-0175">Coiled coil</keyword>
<keyword evidence="7 9" id="KW-0234">DNA repair</keyword>
<feature type="domain" description="RecF/RecN/SMC N-terminal" evidence="12">
    <location>
        <begin position="14"/>
        <end position="505"/>
    </location>
</feature>
<dbReference type="InterPro" id="IPR019734">
    <property type="entry name" value="TPR_rpt"/>
</dbReference>
<dbReference type="InterPro" id="IPR027417">
    <property type="entry name" value="P-loop_NTPase"/>
</dbReference>
<dbReference type="EMBL" id="FWFQ01000006">
    <property type="protein sequence ID" value="SLN25997.1"/>
    <property type="molecule type" value="Genomic_DNA"/>
</dbReference>
<dbReference type="InterPro" id="IPR003395">
    <property type="entry name" value="RecF/RecN/SMC_N"/>
</dbReference>
<name>A0A1Y5RVH0_9RHOB</name>
<reference evidence="13 14" key="1">
    <citation type="submission" date="2017-03" db="EMBL/GenBank/DDBJ databases">
        <authorList>
            <person name="Afonso C.L."/>
            <person name="Miller P.J."/>
            <person name="Scott M.A."/>
            <person name="Spackman E."/>
            <person name="Goraichik I."/>
            <person name="Dimitrov K.M."/>
            <person name="Suarez D.L."/>
            <person name="Swayne D.E."/>
        </authorList>
    </citation>
    <scope>NUCLEOTIDE SEQUENCE [LARGE SCALE GENOMIC DNA]</scope>
    <source>
        <strain evidence="13 14">CECT 7680</strain>
    </source>
</reference>
<evidence type="ECO:0000256" key="8">
    <source>
        <dbReference type="ARBA" id="ARBA00033408"/>
    </source>
</evidence>
<evidence type="ECO:0000256" key="7">
    <source>
        <dbReference type="ARBA" id="ARBA00023204"/>
    </source>
</evidence>
<dbReference type="OrthoDB" id="9806954at2"/>
<feature type="coiled-coil region" evidence="11">
    <location>
        <begin position="167"/>
        <end position="194"/>
    </location>
</feature>
<dbReference type="FunFam" id="3.40.50.300:FF:000356">
    <property type="entry name" value="DNA repair protein RecN"/>
    <property type="match status" value="1"/>
</dbReference>
<feature type="repeat" description="TPR" evidence="10">
    <location>
        <begin position="263"/>
        <end position="296"/>
    </location>
</feature>
<dbReference type="PANTHER" id="PTHR11059">
    <property type="entry name" value="DNA REPAIR PROTEIN RECN"/>
    <property type="match status" value="1"/>
</dbReference>
<evidence type="ECO:0000256" key="11">
    <source>
        <dbReference type="SAM" id="Coils"/>
    </source>
</evidence>
<dbReference type="Pfam" id="PF02463">
    <property type="entry name" value="SMC_N"/>
    <property type="match status" value="1"/>
</dbReference>
<dbReference type="PIRSF" id="PIRSF003128">
    <property type="entry name" value="RecN"/>
    <property type="match status" value="1"/>
</dbReference>
<dbReference type="SUPFAM" id="SSF52540">
    <property type="entry name" value="P-loop containing nucleoside triphosphate hydrolases"/>
    <property type="match status" value="2"/>
</dbReference>
<dbReference type="FunFam" id="3.40.50.300:FF:000319">
    <property type="entry name" value="DNA repair protein RecN"/>
    <property type="match status" value="1"/>
</dbReference>
<evidence type="ECO:0000256" key="10">
    <source>
        <dbReference type="PROSITE-ProRule" id="PRU00339"/>
    </source>
</evidence>
<evidence type="ECO:0000313" key="14">
    <source>
        <dbReference type="Proteomes" id="UP000193409"/>
    </source>
</evidence>
<dbReference type="PANTHER" id="PTHR11059:SF0">
    <property type="entry name" value="DNA REPAIR PROTEIN RECN"/>
    <property type="match status" value="1"/>
</dbReference>
<dbReference type="NCBIfam" id="TIGR00634">
    <property type="entry name" value="recN"/>
    <property type="match status" value="1"/>
</dbReference>
<accession>A0A1Y5RVH0</accession>
<gene>
    <name evidence="13" type="primary">recN</name>
    <name evidence="13" type="ORF">PSA7680_01125</name>
</gene>
<dbReference type="Proteomes" id="UP000193409">
    <property type="component" value="Unassembled WGS sequence"/>
</dbReference>
<dbReference type="PROSITE" id="PS50005">
    <property type="entry name" value="TPR"/>
    <property type="match status" value="1"/>
</dbReference>
<dbReference type="InterPro" id="IPR004604">
    <property type="entry name" value="DNA_recomb/repair_RecN"/>
</dbReference>
<dbReference type="GO" id="GO:0009432">
    <property type="term" value="P:SOS response"/>
    <property type="evidence" value="ECO:0007669"/>
    <property type="project" value="TreeGrafter"/>
</dbReference>
<keyword evidence="6" id="KW-0067">ATP-binding</keyword>
<comment type="function">
    <text evidence="1 9">May be involved in recombinational repair of damaged DNA.</text>
</comment>
<dbReference type="AlphaFoldDB" id="A0A1Y5RVH0"/>
<keyword evidence="10" id="KW-0802">TPR repeat</keyword>
<dbReference type="CDD" id="cd03241">
    <property type="entry name" value="ABC_RecN"/>
    <property type="match status" value="2"/>
</dbReference>
<dbReference type="GO" id="GO:0006281">
    <property type="term" value="P:DNA repair"/>
    <property type="evidence" value="ECO:0007669"/>
    <property type="project" value="UniProtKB-KW"/>
</dbReference>
<dbReference type="GO" id="GO:0005524">
    <property type="term" value="F:ATP binding"/>
    <property type="evidence" value="ECO:0007669"/>
    <property type="project" value="UniProtKB-KW"/>
</dbReference>
<evidence type="ECO:0000256" key="1">
    <source>
        <dbReference type="ARBA" id="ARBA00003618"/>
    </source>
</evidence>
<evidence type="ECO:0000256" key="9">
    <source>
        <dbReference type="PIRNR" id="PIRNR003128"/>
    </source>
</evidence>
<protein>
    <recommendedName>
        <fullName evidence="3 9">DNA repair protein RecN</fullName>
    </recommendedName>
    <alternativeName>
        <fullName evidence="8 9">Recombination protein N</fullName>
    </alternativeName>
</protein>
<evidence type="ECO:0000313" key="13">
    <source>
        <dbReference type="EMBL" id="SLN25997.1"/>
    </source>
</evidence>
<comment type="similarity">
    <text evidence="2 9">Belongs to the RecN family.</text>
</comment>
<feature type="coiled-coil region" evidence="11">
    <location>
        <begin position="335"/>
        <end position="362"/>
    </location>
</feature>
<organism evidence="13 14">
    <name type="scientific">Pseudoruegeria aquimaris</name>
    <dbReference type="NCBI Taxonomy" id="393663"/>
    <lineage>
        <taxon>Bacteria</taxon>
        <taxon>Pseudomonadati</taxon>
        <taxon>Pseudomonadota</taxon>
        <taxon>Alphaproteobacteria</taxon>
        <taxon>Rhodobacterales</taxon>
        <taxon>Roseobacteraceae</taxon>
        <taxon>Pseudoruegeria</taxon>
    </lineage>
</organism>
<evidence type="ECO:0000256" key="4">
    <source>
        <dbReference type="ARBA" id="ARBA00022741"/>
    </source>
</evidence>
<sequence length="550" mass="58331">MLRALDIRDMLIIDRLELAFQPGLNVLTGETGAGKSILLDSLGFVLGWRGRAELVRAGAEKGEVTAVFELPEGHPALSVLEEAGLPVEGGELILRRTNTPDGRKTAWINDRRASGEVLRKVSETLVELHGQNDDRGLLNARAHRGLLDRYAGLEPAIARTREAWAGVRAARRALEAAEAELAEVAAEEEFLRHAVGELDALDPQPGEDAALDARRRQMQAAEKIREDIARAHHALGYEGAEGLFNDATRWLEGAAAAAEGGLDEALSALSRAMVELGEAQQAVEAFLDGLSFDPYELEQAEERLFAIRGLARKHGVLPDDLGEFAEGLRKRLAALDQGGANIGRLKAELAEAEAAYAAQAEALSEGRRAAASALDAAMAAELAPLKMERALFTTQITAGTPGPEGQDEVAFVVATNPGAPAGPLNKIASGGELSRFLLALKVCLTKGSAERTMIFDEIDRGVGGATADAVGRRLAALAARGQVLVVTHSPQVAALAGHHWRVQKSVSGEQTLSEVVPLASDERVDEIARMISGDRITPEARAAAQALLAG</sequence>
<dbReference type="Gene3D" id="3.40.50.300">
    <property type="entry name" value="P-loop containing nucleotide triphosphate hydrolases"/>
    <property type="match status" value="2"/>
</dbReference>
<dbReference type="RefSeq" id="WP_085867684.1">
    <property type="nucleotide sequence ID" value="NZ_FWFQ01000006.1"/>
</dbReference>
<proteinExistence type="inferred from homology"/>
<evidence type="ECO:0000256" key="6">
    <source>
        <dbReference type="ARBA" id="ARBA00022840"/>
    </source>
</evidence>
<evidence type="ECO:0000259" key="12">
    <source>
        <dbReference type="Pfam" id="PF02463"/>
    </source>
</evidence>
<dbReference type="GO" id="GO:0043590">
    <property type="term" value="C:bacterial nucleoid"/>
    <property type="evidence" value="ECO:0007669"/>
    <property type="project" value="TreeGrafter"/>
</dbReference>
<dbReference type="GO" id="GO:0006310">
    <property type="term" value="P:DNA recombination"/>
    <property type="evidence" value="ECO:0007669"/>
    <property type="project" value="InterPro"/>
</dbReference>
<evidence type="ECO:0000256" key="3">
    <source>
        <dbReference type="ARBA" id="ARBA00021315"/>
    </source>
</evidence>
<keyword evidence="5 9" id="KW-0227">DNA damage</keyword>
<keyword evidence="14" id="KW-1185">Reference proteome</keyword>
<keyword evidence="4" id="KW-0547">Nucleotide-binding</keyword>
<evidence type="ECO:0000256" key="5">
    <source>
        <dbReference type="ARBA" id="ARBA00022763"/>
    </source>
</evidence>
<evidence type="ECO:0000256" key="2">
    <source>
        <dbReference type="ARBA" id="ARBA00009441"/>
    </source>
</evidence>